<sequence>MGVSKTILKEGTGFSPVAGQSVVIEYTGWLKDPSKPEGKGNKFDSSVGRGDFETPIGVGRVIRGWDEGVVTMKTGEIALLDISSDYAYGERGFTGHIPPNSDLLFQVELKGVRQTS</sequence>
<comment type="similarity">
    <text evidence="5">Belongs to the FKBP-type PPIase family. FKBP1 subfamily.</text>
</comment>
<name>A0AAD5WVB4_9PEZI</name>
<evidence type="ECO:0000256" key="6">
    <source>
        <dbReference type="PROSITE-ProRule" id="PRU00277"/>
    </source>
</evidence>
<dbReference type="GO" id="GO:0003755">
    <property type="term" value="F:peptidyl-prolyl cis-trans isomerase activity"/>
    <property type="evidence" value="ECO:0007669"/>
    <property type="project" value="UniProtKB-KW"/>
</dbReference>
<dbReference type="PANTHER" id="PTHR10516">
    <property type="entry name" value="PEPTIDYL-PROLYL CIS-TRANS ISOMERASE"/>
    <property type="match status" value="1"/>
</dbReference>
<dbReference type="Proteomes" id="UP001201980">
    <property type="component" value="Unassembled WGS sequence"/>
</dbReference>
<dbReference type="Gene3D" id="3.10.50.40">
    <property type="match status" value="1"/>
</dbReference>
<dbReference type="InterPro" id="IPR046357">
    <property type="entry name" value="PPIase_dom_sf"/>
</dbReference>
<proteinExistence type="inferred from homology"/>
<dbReference type="GO" id="GO:0005737">
    <property type="term" value="C:cytoplasm"/>
    <property type="evidence" value="ECO:0007669"/>
    <property type="project" value="TreeGrafter"/>
</dbReference>
<comment type="catalytic activity">
    <reaction evidence="1 6">
        <text>[protein]-peptidylproline (omega=180) = [protein]-peptidylproline (omega=0)</text>
        <dbReference type="Rhea" id="RHEA:16237"/>
        <dbReference type="Rhea" id="RHEA-COMP:10747"/>
        <dbReference type="Rhea" id="RHEA-COMP:10748"/>
        <dbReference type="ChEBI" id="CHEBI:83833"/>
        <dbReference type="ChEBI" id="CHEBI:83834"/>
        <dbReference type="EC" id="5.2.1.8"/>
    </reaction>
</comment>
<dbReference type="FunFam" id="3.10.50.40:FF:000006">
    <property type="entry name" value="Peptidyl-prolyl cis-trans isomerase"/>
    <property type="match status" value="1"/>
</dbReference>
<organism evidence="8 9">
    <name type="scientific">Zalerion maritima</name>
    <dbReference type="NCBI Taxonomy" id="339359"/>
    <lineage>
        <taxon>Eukaryota</taxon>
        <taxon>Fungi</taxon>
        <taxon>Dikarya</taxon>
        <taxon>Ascomycota</taxon>
        <taxon>Pezizomycotina</taxon>
        <taxon>Sordariomycetes</taxon>
        <taxon>Lulworthiomycetidae</taxon>
        <taxon>Lulworthiales</taxon>
        <taxon>Lulworthiaceae</taxon>
        <taxon>Zalerion</taxon>
    </lineage>
</organism>
<dbReference type="EC" id="5.2.1.8" evidence="2 6"/>
<gene>
    <name evidence="8" type="ORF">MKZ38_007993</name>
</gene>
<comment type="caution">
    <text evidence="8">The sequence shown here is derived from an EMBL/GenBank/DDBJ whole genome shotgun (WGS) entry which is preliminary data.</text>
</comment>
<dbReference type="PANTHER" id="PTHR10516:SF443">
    <property type="entry name" value="FK506-BINDING PROTEIN 59-RELATED"/>
    <property type="match status" value="1"/>
</dbReference>
<dbReference type="PROSITE" id="PS50059">
    <property type="entry name" value="FKBP_PPIASE"/>
    <property type="match status" value="1"/>
</dbReference>
<dbReference type="InterPro" id="IPR001179">
    <property type="entry name" value="PPIase_FKBP_dom"/>
</dbReference>
<accession>A0AAD5WVB4</accession>
<evidence type="ECO:0000256" key="2">
    <source>
        <dbReference type="ARBA" id="ARBA00013194"/>
    </source>
</evidence>
<evidence type="ECO:0000256" key="5">
    <source>
        <dbReference type="ARBA" id="ARBA00038106"/>
    </source>
</evidence>
<protein>
    <recommendedName>
        <fullName evidence="2 6">peptidylprolyl isomerase</fullName>
        <ecNumber evidence="2 6">5.2.1.8</ecNumber>
    </recommendedName>
</protein>
<keyword evidence="3 6" id="KW-0697">Rotamase</keyword>
<feature type="domain" description="PPIase FKBP-type" evidence="7">
    <location>
        <begin position="19"/>
        <end position="113"/>
    </location>
</feature>
<dbReference type="AlphaFoldDB" id="A0AAD5WVB4"/>
<keyword evidence="4 6" id="KW-0413">Isomerase</keyword>
<reference evidence="8" key="1">
    <citation type="submission" date="2022-07" db="EMBL/GenBank/DDBJ databases">
        <title>Draft genome sequence of Zalerion maritima ATCC 34329, a (micro)plastics degrading marine fungus.</title>
        <authorList>
            <person name="Paco A."/>
            <person name="Goncalves M.F.M."/>
            <person name="Rocha-Santos T.A.P."/>
            <person name="Alves A."/>
        </authorList>
    </citation>
    <scope>NUCLEOTIDE SEQUENCE</scope>
    <source>
        <strain evidence="8">ATCC 34329</strain>
    </source>
</reference>
<evidence type="ECO:0000256" key="3">
    <source>
        <dbReference type="ARBA" id="ARBA00023110"/>
    </source>
</evidence>
<dbReference type="InterPro" id="IPR050689">
    <property type="entry name" value="FKBP-type_PPIase"/>
</dbReference>
<evidence type="ECO:0000259" key="7">
    <source>
        <dbReference type="PROSITE" id="PS50059"/>
    </source>
</evidence>
<dbReference type="Pfam" id="PF00254">
    <property type="entry name" value="FKBP_C"/>
    <property type="match status" value="1"/>
</dbReference>
<keyword evidence="9" id="KW-1185">Reference proteome</keyword>
<evidence type="ECO:0000256" key="4">
    <source>
        <dbReference type="ARBA" id="ARBA00023235"/>
    </source>
</evidence>
<dbReference type="EMBL" id="JAKWBI020000053">
    <property type="protein sequence ID" value="KAJ2904462.1"/>
    <property type="molecule type" value="Genomic_DNA"/>
</dbReference>
<evidence type="ECO:0000313" key="9">
    <source>
        <dbReference type="Proteomes" id="UP001201980"/>
    </source>
</evidence>
<evidence type="ECO:0000256" key="1">
    <source>
        <dbReference type="ARBA" id="ARBA00000971"/>
    </source>
</evidence>
<evidence type="ECO:0000313" key="8">
    <source>
        <dbReference type="EMBL" id="KAJ2904462.1"/>
    </source>
</evidence>
<dbReference type="SUPFAM" id="SSF54534">
    <property type="entry name" value="FKBP-like"/>
    <property type="match status" value="1"/>
</dbReference>